<sequence length="148" mass="16600">MAAQQPIRQRYRLARQVQRDGARPAALAQDLRLKRPAGVMEHQITGRQQLGGSIVLVWDNPNPRISHAMRSHIAARDWLTVYRLPAYAPELNPVEGVWASMKHGLDNLLVGGPDALNATIKPRLKHIRYRPDLIDGFFAETGLSLEPT</sequence>
<evidence type="ECO:0000259" key="1">
    <source>
        <dbReference type="Pfam" id="PF13358"/>
    </source>
</evidence>
<name>A0ABW3DIA5_9ACTN</name>
<evidence type="ECO:0000313" key="2">
    <source>
        <dbReference type="EMBL" id="MFD0883635.1"/>
    </source>
</evidence>
<dbReference type="InterPro" id="IPR038717">
    <property type="entry name" value="Tc1-like_DDE_dom"/>
</dbReference>
<organism evidence="2 3">
    <name type="scientific">Streptosporangium algeriense</name>
    <dbReference type="NCBI Taxonomy" id="1682748"/>
    <lineage>
        <taxon>Bacteria</taxon>
        <taxon>Bacillati</taxon>
        <taxon>Actinomycetota</taxon>
        <taxon>Actinomycetes</taxon>
        <taxon>Streptosporangiales</taxon>
        <taxon>Streptosporangiaceae</taxon>
        <taxon>Streptosporangium</taxon>
    </lineage>
</organism>
<comment type="caution">
    <text evidence="2">The sequence shown here is derived from an EMBL/GenBank/DDBJ whole genome shotgun (WGS) entry which is preliminary data.</text>
</comment>
<proteinExistence type="predicted"/>
<dbReference type="InterPro" id="IPR036397">
    <property type="entry name" value="RNaseH_sf"/>
</dbReference>
<gene>
    <name evidence="2" type="ORF">ACFQ08_03550</name>
</gene>
<protein>
    <submittedName>
        <fullName evidence="2">Transposase</fullName>
    </submittedName>
</protein>
<dbReference type="Gene3D" id="3.30.420.10">
    <property type="entry name" value="Ribonuclease H-like superfamily/Ribonuclease H"/>
    <property type="match status" value="1"/>
</dbReference>
<keyword evidence="3" id="KW-1185">Reference proteome</keyword>
<dbReference type="Proteomes" id="UP001597024">
    <property type="component" value="Unassembled WGS sequence"/>
</dbReference>
<accession>A0ABW3DIA5</accession>
<dbReference type="EMBL" id="JBHTHX010000057">
    <property type="protein sequence ID" value="MFD0883635.1"/>
    <property type="molecule type" value="Genomic_DNA"/>
</dbReference>
<reference evidence="3" key="1">
    <citation type="journal article" date="2019" name="Int. J. Syst. Evol. Microbiol.">
        <title>The Global Catalogue of Microorganisms (GCM) 10K type strain sequencing project: providing services to taxonomists for standard genome sequencing and annotation.</title>
        <authorList>
            <consortium name="The Broad Institute Genomics Platform"/>
            <consortium name="The Broad Institute Genome Sequencing Center for Infectious Disease"/>
            <person name="Wu L."/>
            <person name="Ma J."/>
        </authorList>
    </citation>
    <scope>NUCLEOTIDE SEQUENCE [LARGE SCALE GENOMIC DNA]</scope>
    <source>
        <strain evidence="3">CCUG 62974</strain>
    </source>
</reference>
<dbReference type="Pfam" id="PF13358">
    <property type="entry name" value="DDE_3"/>
    <property type="match status" value="1"/>
</dbReference>
<evidence type="ECO:0000313" key="3">
    <source>
        <dbReference type="Proteomes" id="UP001597024"/>
    </source>
</evidence>
<feature type="domain" description="Tc1-like transposase DDE" evidence="1">
    <location>
        <begin position="49"/>
        <end position="105"/>
    </location>
</feature>